<evidence type="ECO:0000313" key="3">
    <source>
        <dbReference type="Proteomes" id="UP000548304"/>
    </source>
</evidence>
<feature type="domain" description="Mycothiol-dependent maleylpyruvate isomerase metal-binding" evidence="1">
    <location>
        <begin position="13"/>
        <end position="163"/>
    </location>
</feature>
<organism evidence="2 3">
    <name type="scientific">Actinopolyspora biskrensis</name>
    <dbReference type="NCBI Taxonomy" id="1470178"/>
    <lineage>
        <taxon>Bacteria</taxon>
        <taxon>Bacillati</taxon>
        <taxon>Actinomycetota</taxon>
        <taxon>Actinomycetes</taxon>
        <taxon>Actinopolysporales</taxon>
        <taxon>Actinopolysporaceae</taxon>
        <taxon>Actinopolyspora</taxon>
    </lineage>
</organism>
<name>A0A852ZF89_9ACTN</name>
<dbReference type="RefSeq" id="WP_179536968.1">
    <property type="nucleotide sequence ID" value="NZ_JACBYW010000008.1"/>
</dbReference>
<dbReference type="AlphaFoldDB" id="A0A852ZF89"/>
<proteinExistence type="predicted"/>
<evidence type="ECO:0000313" key="2">
    <source>
        <dbReference type="EMBL" id="NYH80633.1"/>
    </source>
</evidence>
<dbReference type="InterPro" id="IPR024344">
    <property type="entry name" value="MDMPI_metal-binding"/>
</dbReference>
<gene>
    <name evidence="2" type="ORF">FHR84_003999</name>
</gene>
<dbReference type="Proteomes" id="UP000548304">
    <property type="component" value="Unassembled WGS sequence"/>
</dbReference>
<comment type="caution">
    <text evidence="2">The sequence shown here is derived from an EMBL/GenBank/DDBJ whole genome shotgun (WGS) entry which is preliminary data.</text>
</comment>
<accession>A0A852ZF89</accession>
<dbReference type="NCBIfam" id="TIGR03083">
    <property type="entry name" value="maleylpyruvate isomerase family mycothiol-dependent enzyme"/>
    <property type="match status" value="1"/>
</dbReference>
<keyword evidence="3" id="KW-1185">Reference proteome</keyword>
<dbReference type="InterPro" id="IPR034660">
    <property type="entry name" value="DinB/YfiT-like"/>
</dbReference>
<evidence type="ECO:0000259" key="1">
    <source>
        <dbReference type="Pfam" id="PF11716"/>
    </source>
</evidence>
<dbReference type="EMBL" id="JACBYW010000008">
    <property type="protein sequence ID" value="NYH80633.1"/>
    <property type="molecule type" value="Genomic_DNA"/>
</dbReference>
<dbReference type="Gene3D" id="1.20.120.450">
    <property type="entry name" value="dinb family like domain"/>
    <property type="match status" value="1"/>
</dbReference>
<dbReference type="SUPFAM" id="SSF109854">
    <property type="entry name" value="DinB/YfiT-like putative metalloenzymes"/>
    <property type="match status" value="1"/>
</dbReference>
<dbReference type="Pfam" id="PF11716">
    <property type="entry name" value="MDMPI_N"/>
    <property type="match status" value="1"/>
</dbReference>
<dbReference type="GO" id="GO:0046872">
    <property type="term" value="F:metal ion binding"/>
    <property type="evidence" value="ECO:0007669"/>
    <property type="project" value="InterPro"/>
</dbReference>
<sequence>MSDSEHCDRIDALEEVWERWAEIGTALSEQQWSSATRCAGWDVAALYAHVGMFPPAVADPPATAEEITANPVTAVDILRGFNVPGGAAHEMADQVARAAASTAAELDRAGLIARYTDGPRAVAALRDRAATSLVPRPGTSAVTTWSEAVRIVLMESVIHLLDVLDGLNLQPEVPAAALRETVHLLAEIADPVSFLEAATGRSGHSPLPVLR</sequence>
<dbReference type="InterPro" id="IPR017517">
    <property type="entry name" value="Maleyloyr_isom"/>
</dbReference>
<protein>
    <submittedName>
        <fullName evidence="2">Uncharacterized protein (TIGR03083 family)</fullName>
    </submittedName>
</protein>
<reference evidence="2 3" key="1">
    <citation type="submission" date="2020-07" db="EMBL/GenBank/DDBJ databases">
        <title>Genomic Encyclopedia of Type Strains, Phase III (KMG-III): the genomes of soil and plant-associated and newly described type strains.</title>
        <authorList>
            <person name="Whitman W."/>
        </authorList>
    </citation>
    <scope>NUCLEOTIDE SEQUENCE [LARGE SCALE GENOMIC DNA]</scope>
    <source>
        <strain evidence="2 3">CECT 8576</strain>
    </source>
</reference>